<keyword evidence="1" id="KW-0472">Membrane</keyword>
<sequence>MSNASNSTDTALLISFGVFTLIVTIAGIHYRDSLYINAMRDIEAAPEEDSIELQPRLSLPLYYDGPAETPSSEGQRIGV</sequence>
<evidence type="ECO:0000313" key="2">
    <source>
        <dbReference type="EMBL" id="KAF2690876.1"/>
    </source>
</evidence>
<keyword evidence="1" id="KW-1133">Transmembrane helix</keyword>
<keyword evidence="1" id="KW-0812">Transmembrane</keyword>
<name>A0A6G1JK64_9PLEO</name>
<gene>
    <name evidence="2" type="ORF">K458DRAFT_426296</name>
</gene>
<evidence type="ECO:0000256" key="1">
    <source>
        <dbReference type="SAM" id="Phobius"/>
    </source>
</evidence>
<reference evidence="2" key="1">
    <citation type="journal article" date="2020" name="Stud. Mycol.">
        <title>101 Dothideomycetes genomes: a test case for predicting lifestyles and emergence of pathogens.</title>
        <authorList>
            <person name="Haridas S."/>
            <person name="Albert R."/>
            <person name="Binder M."/>
            <person name="Bloem J."/>
            <person name="Labutti K."/>
            <person name="Salamov A."/>
            <person name="Andreopoulos B."/>
            <person name="Baker S."/>
            <person name="Barry K."/>
            <person name="Bills G."/>
            <person name="Bluhm B."/>
            <person name="Cannon C."/>
            <person name="Castanera R."/>
            <person name="Culley D."/>
            <person name="Daum C."/>
            <person name="Ezra D."/>
            <person name="Gonzalez J."/>
            <person name="Henrissat B."/>
            <person name="Kuo A."/>
            <person name="Liang C."/>
            <person name="Lipzen A."/>
            <person name="Lutzoni F."/>
            <person name="Magnuson J."/>
            <person name="Mondo S."/>
            <person name="Nolan M."/>
            <person name="Ohm R."/>
            <person name="Pangilinan J."/>
            <person name="Park H.-J."/>
            <person name="Ramirez L."/>
            <person name="Alfaro M."/>
            <person name="Sun H."/>
            <person name="Tritt A."/>
            <person name="Yoshinaga Y."/>
            <person name="Zwiers L.-H."/>
            <person name="Turgeon B."/>
            <person name="Goodwin S."/>
            <person name="Spatafora J."/>
            <person name="Crous P."/>
            <person name="Grigoriev I."/>
        </authorList>
    </citation>
    <scope>NUCLEOTIDE SEQUENCE</scope>
    <source>
        <strain evidence="2">CBS 122367</strain>
    </source>
</reference>
<feature type="transmembrane region" description="Helical" evidence="1">
    <location>
        <begin position="12"/>
        <end position="30"/>
    </location>
</feature>
<accession>A0A6G1JK64</accession>
<dbReference type="AlphaFoldDB" id="A0A6G1JK64"/>
<dbReference type="EMBL" id="MU005570">
    <property type="protein sequence ID" value="KAF2690876.1"/>
    <property type="molecule type" value="Genomic_DNA"/>
</dbReference>
<dbReference type="Proteomes" id="UP000799291">
    <property type="component" value="Unassembled WGS sequence"/>
</dbReference>
<organism evidence="2 3">
    <name type="scientific">Lentithecium fluviatile CBS 122367</name>
    <dbReference type="NCBI Taxonomy" id="1168545"/>
    <lineage>
        <taxon>Eukaryota</taxon>
        <taxon>Fungi</taxon>
        <taxon>Dikarya</taxon>
        <taxon>Ascomycota</taxon>
        <taxon>Pezizomycotina</taxon>
        <taxon>Dothideomycetes</taxon>
        <taxon>Pleosporomycetidae</taxon>
        <taxon>Pleosporales</taxon>
        <taxon>Massarineae</taxon>
        <taxon>Lentitheciaceae</taxon>
        <taxon>Lentithecium</taxon>
    </lineage>
</organism>
<keyword evidence="3" id="KW-1185">Reference proteome</keyword>
<evidence type="ECO:0000313" key="3">
    <source>
        <dbReference type="Proteomes" id="UP000799291"/>
    </source>
</evidence>
<dbReference type="OrthoDB" id="3790834at2759"/>
<protein>
    <submittedName>
        <fullName evidence="2">Uncharacterized protein</fullName>
    </submittedName>
</protein>
<proteinExistence type="predicted"/>